<dbReference type="AlphaFoldDB" id="A0AAV6U008"/>
<feature type="disulfide bond" evidence="7">
    <location>
        <begin position="39"/>
        <end position="57"/>
    </location>
</feature>
<keyword evidence="5" id="KW-0170">Cobalt</keyword>
<keyword evidence="4 6" id="KW-1015">Disulfide bond</keyword>
<keyword evidence="3 9" id="KW-0732">Signal</keyword>
<dbReference type="InterPro" id="IPR036055">
    <property type="entry name" value="LDL_receptor-like_sf"/>
</dbReference>
<dbReference type="EMBL" id="JAFNEN010000769">
    <property type="protein sequence ID" value="KAG8177610.1"/>
    <property type="molecule type" value="Genomic_DNA"/>
</dbReference>
<evidence type="ECO:0000256" key="4">
    <source>
        <dbReference type="ARBA" id="ARBA00023157"/>
    </source>
</evidence>
<evidence type="ECO:0000256" key="8">
    <source>
        <dbReference type="SAM" id="MobiDB-lite"/>
    </source>
</evidence>
<dbReference type="InterPro" id="IPR002157">
    <property type="entry name" value="Cbl-bd_prot"/>
</dbReference>
<evidence type="ECO:0000256" key="1">
    <source>
        <dbReference type="ARBA" id="ARBA00004613"/>
    </source>
</evidence>
<evidence type="ECO:0000256" key="2">
    <source>
        <dbReference type="ARBA" id="ARBA00022525"/>
    </source>
</evidence>
<evidence type="ECO:0000313" key="10">
    <source>
        <dbReference type="EMBL" id="KAG8177610.1"/>
    </source>
</evidence>
<sequence length="599" mass="67373">MATSFLLVFVVTLAACALTTASYLDRDNPSKCAYKELPCDSGQCVDRKAWCDGPADCFDDSDEKYCRTTQPDDGKGASNINGCDLSRYFQCLNGMCIPKAGRCNDMPDCQDGEDEENCDYLYETEDTSDVTTPTVPPPTTPTTTTTTTTTTTSKPEPVSTRQFLPRGDIPSWLPTRQEVLRKSLRHVIDSRDASWGWGEHTPRVATALLLANESYFETYDGMLTKKQIEVQLALDLMRSSEKPLRMHDLAHYSHALLSSCLDPRDFHGVNVLRLLKKSMSRRLHKHLFVSPLGYLALCNAGEAFTEAHRRRIRNMAYRRSDEPRWLDVQTYALLAISCSASSGDDEWLSLKKDVARNVSDWQQPDGSFGSVHSTALALQALIAAEEPGTEETKGRALAHLLLKQDWQGSYGSELDNYYVLPALNMKSLASLHDRKCDGRAQVHDTQGTEGFRLPSLHERLVGSSELKSGGSRHPTQVVHYSLWLGEDIQTLTLRVPRHSDFLQVMDAAKHINPHFRHEVLSTRQSTSVHAVAGFASDVEKSVYWTLYRRVPLPFRPKLANVTATVAKLKLLGAKRWTKDLHKLHPRDGEHLVFWYKPYL</sequence>
<evidence type="ECO:0000313" key="11">
    <source>
        <dbReference type="Proteomes" id="UP000827092"/>
    </source>
</evidence>
<comment type="caution">
    <text evidence="10">The sequence shown here is derived from an EMBL/GenBank/DDBJ whole genome shotgun (WGS) entry which is preliminary data.</text>
</comment>
<dbReference type="Gene3D" id="4.10.400.10">
    <property type="entry name" value="Low-density Lipoprotein Receptor"/>
    <property type="match status" value="2"/>
</dbReference>
<evidence type="ECO:0000256" key="7">
    <source>
        <dbReference type="PROSITE-ProRule" id="PRU00124"/>
    </source>
</evidence>
<dbReference type="PANTHER" id="PTHR10559:SF18">
    <property type="entry name" value="TRANSCOBALAMIN II"/>
    <property type="match status" value="1"/>
</dbReference>
<feature type="signal peptide" evidence="9">
    <location>
        <begin position="1"/>
        <end position="21"/>
    </location>
</feature>
<dbReference type="GO" id="GO:0005615">
    <property type="term" value="C:extracellular space"/>
    <property type="evidence" value="ECO:0007669"/>
    <property type="project" value="TreeGrafter"/>
</dbReference>
<dbReference type="CDD" id="cd00112">
    <property type="entry name" value="LDLa"/>
    <property type="match status" value="2"/>
</dbReference>
<evidence type="ECO:0000256" key="3">
    <source>
        <dbReference type="ARBA" id="ARBA00022729"/>
    </source>
</evidence>
<dbReference type="PANTHER" id="PTHR10559">
    <property type="entry name" value="TRANSCOBALAMIN-1/GASTRIC INTRINSIC FACTOR"/>
    <property type="match status" value="1"/>
</dbReference>
<protein>
    <submittedName>
        <fullName evidence="10">Uncharacterized protein</fullName>
    </submittedName>
</protein>
<dbReference type="Pfam" id="PF01122">
    <property type="entry name" value="Cobalamin_bind"/>
    <property type="match status" value="1"/>
</dbReference>
<organism evidence="10 11">
    <name type="scientific">Oedothorax gibbosus</name>
    <dbReference type="NCBI Taxonomy" id="931172"/>
    <lineage>
        <taxon>Eukaryota</taxon>
        <taxon>Metazoa</taxon>
        <taxon>Ecdysozoa</taxon>
        <taxon>Arthropoda</taxon>
        <taxon>Chelicerata</taxon>
        <taxon>Arachnida</taxon>
        <taxon>Araneae</taxon>
        <taxon>Araneomorphae</taxon>
        <taxon>Entelegynae</taxon>
        <taxon>Araneoidea</taxon>
        <taxon>Linyphiidae</taxon>
        <taxon>Erigoninae</taxon>
        <taxon>Oedothorax</taxon>
    </lineage>
</organism>
<dbReference type="InterPro" id="IPR023415">
    <property type="entry name" value="LDLR_class-A_CS"/>
</dbReference>
<evidence type="ECO:0000256" key="6">
    <source>
        <dbReference type="PIRSR" id="PIRSR602157-2"/>
    </source>
</evidence>
<dbReference type="InterPro" id="IPR008930">
    <property type="entry name" value="Terpenoid_cyclase/PrenylTrfase"/>
</dbReference>
<evidence type="ECO:0000256" key="9">
    <source>
        <dbReference type="SAM" id="SignalP"/>
    </source>
</evidence>
<dbReference type="GO" id="GO:0031419">
    <property type="term" value="F:cobalamin binding"/>
    <property type="evidence" value="ECO:0007669"/>
    <property type="project" value="InterPro"/>
</dbReference>
<keyword evidence="2" id="KW-0964">Secreted</keyword>
<dbReference type="PROSITE" id="PS50068">
    <property type="entry name" value="LDLRA_2"/>
    <property type="match status" value="2"/>
</dbReference>
<feature type="chain" id="PRO_5043820789" evidence="9">
    <location>
        <begin position="22"/>
        <end position="599"/>
    </location>
</feature>
<dbReference type="Gene3D" id="1.50.10.20">
    <property type="match status" value="1"/>
</dbReference>
<feature type="disulfide bond" evidence="7">
    <location>
        <begin position="91"/>
        <end position="109"/>
    </location>
</feature>
<gene>
    <name evidence="10" type="ORF">JTE90_004716</name>
</gene>
<feature type="region of interest" description="Disordered" evidence="8">
    <location>
        <begin position="125"/>
        <end position="167"/>
    </location>
</feature>
<feature type="binding site" evidence="5">
    <location>
        <begin position="544"/>
        <end position="546"/>
    </location>
    <ligand>
        <name>cyanocob(III)alamin</name>
        <dbReference type="ChEBI" id="CHEBI:17439"/>
    </ligand>
</feature>
<keyword evidence="11" id="KW-1185">Reference proteome</keyword>
<feature type="disulfide bond" evidence="7">
    <location>
        <begin position="103"/>
        <end position="118"/>
    </location>
</feature>
<feature type="disulfide bond" evidence="7">
    <location>
        <begin position="51"/>
        <end position="66"/>
    </location>
</feature>
<feature type="disulfide bond" evidence="6">
    <location>
        <begin position="298"/>
        <end position="338"/>
    </location>
</feature>
<dbReference type="SMART" id="SM00192">
    <property type="entry name" value="LDLa"/>
    <property type="match status" value="2"/>
</dbReference>
<comment type="caution">
    <text evidence="7">Lacks conserved residue(s) required for the propagation of feature annotation.</text>
</comment>
<accession>A0AAV6U008</accession>
<dbReference type="Proteomes" id="UP000827092">
    <property type="component" value="Unassembled WGS sequence"/>
</dbReference>
<dbReference type="Gene3D" id="2.170.130.30">
    <property type="match status" value="1"/>
</dbReference>
<evidence type="ECO:0000256" key="5">
    <source>
        <dbReference type="PIRSR" id="PIRSR602157-1"/>
    </source>
</evidence>
<name>A0AAV6U008_9ARAC</name>
<dbReference type="GO" id="GO:0015889">
    <property type="term" value="P:cobalamin transport"/>
    <property type="evidence" value="ECO:0007669"/>
    <property type="project" value="InterPro"/>
</dbReference>
<dbReference type="PROSITE" id="PS01209">
    <property type="entry name" value="LDLRA_1"/>
    <property type="match status" value="1"/>
</dbReference>
<proteinExistence type="predicted"/>
<feature type="disulfide bond" evidence="7">
    <location>
        <begin position="32"/>
        <end position="44"/>
    </location>
</feature>
<dbReference type="PRINTS" id="PR00261">
    <property type="entry name" value="LDLRECEPTOR"/>
</dbReference>
<comment type="subcellular location">
    <subcellularLocation>
        <location evidence="1">Secreted</location>
    </subcellularLocation>
</comment>
<feature type="binding site" evidence="5">
    <location>
        <position position="327"/>
    </location>
    <ligand>
        <name>cyanocob(III)alamin</name>
        <dbReference type="ChEBI" id="CHEBI:17439"/>
    </ligand>
</feature>
<reference evidence="10 11" key="1">
    <citation type="journal article" date="2022" name="Nat. Ecol. Evol.">
        <title>A masculinizing supergene underlies an exaggerated male reproductive morph in a spider.</title>
        <authorList>
            <person name="Hendrickx F."/>
            <person name="De Corte Z."/>
            <person name="Sonet G."/>
            <person name="Van Belleghem S.M."/>
            <person name="Kostlbacher S."/>
            <person name="Vangestel C."/>
        </authorList>
    </citation>
    <scope>NUCLEOTIDE SEQUENCE [LARGE SCALE GENOMIC DNA]</scope>
    <source>
        <strain evidence="10">W744_W776</strain>
    </source>
</reference>
<feature type="compositionally biased region" description="Low complexity" evidence="8">
    <location>
        <begin position="141"/>
        <end position="160"/>
    </location>
</feature>
<dbReference type="SUPFAM" id="SSF48239">
    <property type="entry name" value="Terpenoid cyclases/Protein prenyltransferases"/>
    <property type="match status" value="1"/>
</dbReference>
<dbReference type="SUPFAM" id="SSF57424">
    <property type="entry name" value="LDL receptor-like module"/>
    <property type="match status" value="2"/>
</dbReference>
<dbReference type="InterPro" id="IPR002172">
    <property type="entry name" value="LDrepeatLR_classA_rpt"/>
</dbReference>
<dbReference type="InterPro" id="IPR051588">
    <property type="entry name" value="Cobalamin_Transport"/>
</dbReference>
<dbReference type="Pfam" id="PF00057">
    <property type="entry name" value="Ldl_recept_a"/>
    <property type="match status" value="2"/>
</dbReference>